<dbReference type="InterPro" id="IPR007648">
    <property type="entry name" value="ATPase_inhibitor_mt"/>
</dbReference>
<comment type="subcellular location">
    <subcellularLocation>
        <location evidence="1">Mitochondrion</location>
    </subcellularLocation>
</comment>
<dbReference type="InterPro" id="IPR045284">
    <property type="entry name" value="At2g27730-like"/>
</dbReference>
<dbReference type="Proteomes" id="UP000516437">
    <property type="component" value="Chromosome 1"/>
</dbReference>
<reference evidence="5 6" key="1">
    <citation type="journal article" date="2019" name="Plant Biotechnol. J.">
        <title>The red bayberry genome and genetic basis of sex determination.</title>
        <authorList>
            <person name="Jia H.M."/>
            <person name="Jia H.J."/>
            <person name="Cai Q.L."/>
            <person name="Wang Y."/>
            <person name="Zhao H.B."/>
            <person name="Yang W.F."/>
            <person name="Wang G.Y."/>
            <person name="Li Y.H."/>
            <person name="Zhan D.L."/>
            <person name="Shen Y.T."/>
            <person name="Niu Q.F."/>
            <person name="Chang L."/>
            <person name="Qiu J."/>
            <person name="Zhao L."/>
            <person name="Xie H.B."/>
            <person name="Fu W.Y."/>
            <person name="Jin J."/>
            <person name="Li X.W."/>
            <person name="Jiao Y."/>
            <person name="Zhou C.C."/>
            <person name="Tu T."/>
            <person name="Chai C.Y."/>
            <person name="Gao J.L."/>
            <person name="Fan L.J."/>
            <person name="van de Weg E."/>
            <person name="Wang J.Y."/>
            <person name="Gao Z.S."/>
        </authorList>
    </citation>
    <scope>NUCLEOTIDE SEQUENCE [LARGE SCALE GENOMIC DNA]</scope>
    <source>
        <tissue evidence="5">Leaves</tissue>
    </source>
</reference>
<evidence type="ECO:0000256" key="3">
    <source>
        <dbReference type="ARBA" id="ARBA00023128"/>
    </source>
</evidence>
<evidence type="ECO:0000313" key="6">
    <source>
        <dbReference type="Proteomes" id="UP000516437"/>
    </source>
</evidence>
<feature type="coiled-coil region" evidence="4">
    <location>
        <begin position="48"/>
        <end position="82"/>
    </location>
</feature>
<protein>
    <recommendedName>
        <fullName evidence="7">ATPase inhibitor, mitochondrial</fullName>
    </recommendedName>
</protein>
<dbReference type="GO" id="GO:0042030">
    <property type="term" value="F:ATPase inhibitor activity"/>
    <property type="evidence" value="ECO:0007669"/>
    <property type="project" value="InterPro"/>
</dbReference>
<dbReference type="OrthoDB" id="691961at2759"/>
<dbReference type="EMBL" id="RXIC02000019">
    <property type="protein sequence ID" value="KAB1225414.1"/>
    <property type="molecule type" value="Genomic_DNA"/>
</dbReference>
<evidence type="ECO:0000256" key="2">
    <source>
        <dbReference type="ARBA" id="ARBA00010901"/>
    </source>
</evidence>
<comment type="similarity">
    <text evidence="2">Belongs to the ATPase inhibitor family.</text>
</comment>
<dbReference type="Pfam" id="PF04568">
    <property type="entry name" value="IATP"/>
    <property type="match status" value="1"/>
</dbReference>
<evidence type="ECO:0000313" key="5">
    <source>
        <dbReference type="EMBL" id="KAB1225414.1"/>
    </source>
</evidence>
<accession>A0A6A1WJW1</accession>
<dbReference type="GO" id="GO:0005739">
    <property type="term" value="C:mitochondrion"/>
    <property type="evidence" value="ECO:0007669"/>
    <property type="project" value="UniProtKB-SubCell"/>
</dbReference>
<comment type="caution">
    <text evidence="5">The sequence shown here is derived from an EMBL/GenBank/DDBJ whole genome shotgun (WGS) entry which is preliminary data.</text>
</comment>
<evidence type="ECO:0000256" key="4">
    <source>
        <dbReference type="SAM" id="Coils"/>
    </source>
</evidence>
<dbReference type="PANTHER" id="PTHR33878:SF4">
    <property type="entry name" value="OS08G0558900 PROTEIN"/>
    <property type="match status" value="1"/>
</dbReference>
<dbReference type="Gene3D" id="1.20.5.500">
    <property type="entry name" value="Single helix bin"/>
    <property type="match status" value="1"/>
</dbReference>
<dbReference type="AlphaFoldDB" id="A0A6A1WJW1"/>
<keyword evidence="4" id="KW-0175">Coiled coil</keyword>
<proteinExistence type="inferred from homology"/>
<name>A0A6A1WJW1_9ROSI</name>
<gene>
    <name evidence="5" type="ORF">CJ030_MR1G019296</name>
</gene>
<dbReference type="PANTHER" id="PTHR33878">
    <property type="entry name" value="OS08G0559000 PROTEIN"/>
    <property type="match status" value="1"/>
</dbReference>
<organism evidence="5 6">
    <name type="scientific">Morella rubra</name>
    <name type="common">Chinese bayberry</name>
    <dbReference type="NCBI Taxonomy" id="262757"/>
    <lineage>
        <taxon>Eukaryota</taxon>
        <taxon>Viridiplantae</taxon>
        <taxon>Streptophyta</taxon>
        <taxon>Embryophyta</taxon>
        <taxon>Tracheophyta</taxon>
        <taxon>Spermatophyta</taxon>
        <taxon>Magnoliopsida</taxon>
        <taxon>eudicotyledons</taxon>
        <taxon>Gunneridae</taxon>
        <taxon>Pentapetalae</taxon>
        <taxon>rosids</taxon>
        <taxon>fabids</taxon>
        <taxon>Fagales</taxon>
        <taxon>Myricaceae</taxon>
        <taxon>Morella</taxon>
    </lineage>
</organism>
<keyword evidence="6" id="KW-1185">Reference proteome</keyword>
<evidence type="ECO:0008006" key="7">
    <source>
        <dbReference type="Google" id="ProtNLM"/>
    </source>
</evidence>
<evidence type="ECO:0000256" key="1">
    <source>
        <dbReference type="ARBA" id="ARBA00004173"/>
    </source>
</evidence>
<sequence length="91" mass="10225">MAMRSALSRFSVSVSVTRSMESTRGATRYFSDGSGKVLGEEERAAENVYIKKMEKEKLEKLKQKAEKEKAKKEKENADKVCTLATILATNF</sequence>
<keyword evidence="3" id="KW-0496">Mitochondrion</keyword>